<comment type="cofactor">
    <cofactor evidence="2">
        <name>Mg(2+)</name>
        <dbReference type="ChEBI" id="CHEBI:18420"/>
    </cofactor>
    <text evidence="2">Binds 1 Mg(2+) ion.</text>
</comment>
<dbReference type="GO" id="GO:0004035">
    <property type="term" value="F:alkaline phosphatase activity"/>
    <property type="evidence" value="ECO:0007669"/>
    <property type="project" value="UniProtKB-EC"/>
</dbReference>
<evidence type="ECO:0000313" key="5">
    <source>
        <dbReference type="EMBL" id="KAK7080789.1"/>
    </source>
</evidence>
<evidence type="ECO:0000256" key="4">
    <source>
        <dbReference type="SAM" id="MobiDB-lite"/>
    </source>
</evidence>
<feature type="binding site" evidence="2">
    <location>
        <position position="221"/>
    </location>
    <ligand>
        <name>Zn(2+)</name>
        <dbReference type="ChEBI" id="CHEBI:29105"/>
        <label>2</label>
    </ligand>
</feature>
<protein>
    <recommendedName>
        <fullName evidence="1">alkaline phosphatase</fullName>
        <ecNumber evidence="1">3.1.3.1</ecNumber>
    </recommendedName>
</protein>
<feature type="binding site" evidence="2">
    <location>
        <position position="263"/>
    </location>
    <ligand>
        <name>Zn(2+)</name>
        <dbReference type="ChEBI" id="CHEBI:29105"/>
        <label>2</label>
    </ligand>
</feature>
<dbReference type="InterPro" id="IPR017850">
    <property type="entry name" value="Alkaline_phosphatase_core_sf"/>
</dbReference>
<dbReference type="Gene3D" id="3.40.720.10">
    <property type="entry name" value="Alkaline Phosphatase, subunit A"/>
    <property type="match status" value="1"/>
</dbReference>
<sequence>MCGVKANVNTVGLDNRGKFEDCRSSYSAEVPSVLEWAQKYGKSTGIVTNTRLTHGTPSALYAKTPSRYWEDNTKVPSRSHATCKDIARQLVENQPGRNINVLLGGGRRHWIPTTEYDREGRDQRGRRSDGRNLLDAWVHDKKAREVNAEYVWNKAQFDSIDPRYTDYLLGLFGYSHLDFEVDRNKGPDGDPSLAEMTTKAIQILQKNPSGFFLMVEGGRIDHAHHHNNGRRALEEVDALDEAVIAALNLTRIKDTLIIITADHSHVFTFGGDNTPRGHPLTGLDIEMSDIDNKPYTTLLYGNGPGYAHSTPTGRQDLTGFNTQDINFVQQAAVPRKYETHGGEDVPVYAQGPGSYLFSGTIEQTYIPHAIAYAACIGDDNSHCEKPPRDDACAFGPPSSSSDSASSETGPGFGPVHESGNHDETSLHDPVVVHLPNHNINPDNQDHLTAYEPFPIHDPLPDYDSYPAHAPVSVQNHDLDLSRHRTVIHNPVSHDNNDDDYDSYSAHNPAPVHDPAAAYNPYASHTYPGSNPYSSPDIYSGSNGHSGSTSYGASNTYSAPNHYSLADSYSDSESIPAYDSYGHHDNAPDYAAASGHDPYPAPNTYPVQNSIPAHDAVPVQSPKSAAGIIPIPAPTSRRPLGHTTPATEDRRHSRDPWSWSGGSKAQVWTNYKEYAIFWLLVIVLHLL</sequence>
<dbReference type="SMART" id="SM00098">
    <property type="entry name" value="alkPPc"/>
    <property type="match status" value="1"/>
</dbReference>
<dbReference type="InterPro" id="IPR001952">
    <property type="entry name" value="Alkaline_phosphatase"/>
</dbReference>
<feature type="binding site" evidence="2">
    <location>
        <position position="225"/>
    </location>
    <ligand>
        <name>Zn(2+)</name>
        <dbReference type="ChEBI" id="CHEBI:29105"/>
        <label>2</label>
    </ligand>
</feature>
<organism evidence="5 6">
    <name type="scientific">Halocaridina rubra</name>
    <name type="common">Hawaiian red shrimp</name>
    <dbReference type="NCBI Taxonomy" id="373956"/>
    <lineage>
        <taxon>Eukaryota</taxon>
        <taxon>Metazoa</taxon>
        <taxon>Ecdysozoa</taxon>
        <taxon>Arthropoda</taxon>
        <taxon>Crustacea</taxon>
        <taxon>Multicrustacea</taxon>
        <taxon>Malacostraca</taxon>
        <taxon>Eumalacostraca</taxon>
        <taxon>Eucarida</taxon>
        <taxon>Decapoda</taxon>
        <taxon>Pleocyemata</taxon>
        <taxon>Caridea</taxon>
        <taxon>Atyoidea</taxon>
        <taxon>Atyidae</taxon>
        <taxon>Halocaridina</taxon>
    </lineage>
</organism>
<feature type="region of interest" description="Disordered" evidence="4">
    <location>
        <begin position="491"/>
        <end position="522"/>
    </location>
</feature>
<dbReference type="AlphaFoldDB" id="A0AAN8XK40"/>
<keyword evidence="2" id="KW-0460">Magnesium</keyword>
<dbReference type="Pfam" id="PF00245">
    <property type="entry name" value="Alk_phosphatase"/>
    <property type="match status" value="1"/>
</dbReference>
<name>A0AAN8XK40_HALRR</name>
<dbReference type="GO" id="GO:0046872">
    <property type="term" value="F:metal ion binding"/>
    <property type="evidence" value="ECO:0007669"/>
    <property type="project" value="UniProtKB-KW"/>
</dbReference>
<accession>A0AAN8XK40</accession>
<dbReference type="Proteomes" id="UP001381693">
    <property type="component" value="Unassembled WGS sequence"/>
</dbReference>
<dbReference type="PANTHER" id="PTHR11596:SF91">
    <property type="entry name" value="ALKALINE PHOSPHATASE-RELATED"/>
    <property type="match status" value="1"/>
</dbReference>
<reference evidence="5 6" key="1">
    <citation type="submission" date="2023-11" db="EMBL/GenBank/DDBJ databases">
        <title>Halocaridina rubra genome assembly.</title>
        <authorList>
            <person name="Smith C."/>
        </authorList>
    </citation>
    <scope>NUCLEOTIDE SEQUENCE [LARGE SCALE GENOMIC DNA]</scope>
    <source>
        <strain evidence="5">EP-1</strain>
        <tissue evidence="5">Whole</tissue>
    </source>
</reference>
<evidence type="ECO:0000256" key="2">
    <source>
        <dbReference type="PIRSR" id="PIRSR601952-2"/>
    </source>
</evidence>
<dbReference type="SUPFAM" id="SSF53649">
    <property type="entry name" value="Alkaline phosphatase-like"/>
    <property type="match status" value="1"/>
</dbReference>
<feature type="binding site" evidence="2">
    <location>
        <position position="56"/>
    </location>
    <ligand>
        <name>Mg(2+)</name>
        <dbReference type="ChEBI" id="CHEBI:18420"/>
    </ligand>
</feature>
<feature type="region of interest" description="Disordered" evidence="4">
    <location>
        <begin position="622"/>
        <end position="662"/>
    </location>
</feature>
<feature type="region of interest" description="Disordered" evidence="4">
    <location>
        <begin position="576"/>
        <end position="599"/>
    </location>
</feature>
<dbReference type="EMBL" id="JAXCGZ010005790">
    <property type="protein sequence ID" value="KAK7080789.1"/>
    <property type="molecule type" value="Genomic_DNA"/>
</dbReference>
<dbReference type="CDD" id="cd16012">
    <property type="entry name" value="ALP"/>
    <property type="match status" value="1"/>
</dbReference>
<keyword evidence="2" id="KW-0862">Zinc</keyword>
<evidence type="ECO:0000256" key="1">
    <source>
        <dbReference type="ARBA" id="ARBA00012647"/>
    </source>
</evidence>
<keyword evidence="6" id="KW-1185">Reference proteome</keyword>
<gene>
    <name evidence="5" type="ORF">SK128_027420</name>
</gene>
<dbReference type="PRINTS" id="PR00113">
    <property type="entry name" value="ALKPHPHTASE"/>
</dbReference>
<feature type="region of interest" description="Disordered" evidence="4">
    <location>
        <begin position="387"/>
        <end position="426"/>
    </location>
</feature>
<evidence type="ECO:0000256" key="3">
    <source>
        <dbReference type="RuleBase" id="RU003946"/>
    </source>
</evidence>
<feature type="binding site" evidence="2">
    <location>
        <position position="262"/>
    </location>
    <ligand>
        <name>Zn(2+)</name>
        <dbReference type="ChEBI" id="CHEBI:29105"/>
        <label>2</label>
    </ligand>
</feature>
<feature type="binding site" evidence="2">
    <location>
        <position position="340"/>
    </location>
    <ligand>
        <name>Zn(2+)</name>
        <dbReference type="ChEBI" id="CHEBI:29105"/>
        <label>2</label>
    </ligand>
</feature>
<evidence type="ECO:0000313" key="6">
    <source>
        <dbReference type="Proteomes" id="UP001381693"/>
    </source>
</evidence>
<comment type="similarity">
    <text evidence="3">Belongs to the alkaline phosphatase family.</text>
</comment>
<dbReference type="EC" id="3.1.3.1" evidence="1"/>
<feature type="binding site" evidence="2">
    <location>
        <position position="216"/>
    </location>
    <ligand>
        <name>Mg(2+)</name>
        <dbReference type="ChEBI" id="CHEBI:18420"/>
    </ligand>
</feature>
<feature type="binding site" evidence="2">
    <location>
        <position position="54"/>
    </location>
    <ligand>
        <name>Mg(2+)</name>
        <dbReference type="ChEBI" id="CHEBI:18420"/>
    </ligand>
</feature>
<comment type="cofactor">
    <cofactor evidence="2">
        <name>Zn(2+)</name>
        <dbReference type="ChEBI" id="CHEBI:29105"/>
    </cofactor>
    <text evidence="2">Binds 2 Zn(2+) ions.</text>
</comment>
<proteinExistence type="inferred from homology"/>
<keyword evidence="2" id="KW-0479">Metal-binding</keyword>
<comment type="caution">
    <text evidence="5">The sequence shown here is derived from an EMBL/GenBank/DDBJ whole genome shotgun (WGS) entry which is preliminary data.</text>
</comment>
<dbReference type="PANTHER" id="PTHR11596">
    <property type="entry name" value="ALKALINE PHOSPHATASE"/>
    <property type="match status" value="1"/>
</dbReference>